<keyword evidence="7" id="KW-1185">Reference proteome</keyword>
<feature type="domain" description="NADP-dependent oxidoreductase" evidence="5">
    <location>
        <begin position="15"/>
        <end position="85"/>
    </location>
</feature>
<dbReference type="EMBL" id="MU004390">
    <property type="protein sequence ID" value="KAF2652964.1"/>
    <property type="molecule type" value="Genomic_DNA"/>
</dbReference>
<comment type="similarity">
    <text evidence="1">Belongs to the shaker potassium channel beta subunit family.</text>
</comment>
<evidence type="ECO:0000256" key="3">
    <source>
        <dbReference type="ARBA" id="ARBA00023002"/>
    </source>
</evidence>
<sequence length="203" mass="22968">MAYSPMGGGQDEVGEQALIHLETAYDTGIRFFDCTDTSPANESEGEGEKLLGRAIRRFRWKREDIVVAIKISPLMSSHPIATHIEDVESGAQEKIVEGERERKRERKRERGIDGEESTFQVPFEISVKYVLGAFLRKVYSDCFQEMHIHDPDRSASLDGQFQEHITDACDASLERLQFTYVDVAYAPRPVRSSSSSPSLLFFS</sequence>
<evidence type="ECO:0000313" key="7">
    <source>
        <dbReference type="Proteomes" id="UP000799324"/>
    </source>
</evidence>
<dbReference type="Gene3D" id="3.20.20.100">
    <property type="entry name" value="NADP-dependent oxidoreductase domain"/>
    <property type="match status" value="1"/>
</dbReference>
<evidence type="ECO:0000256" key="1">
    <source>
        <dbReference type="ARBA" id="ARBA00006515"/>
    </source>
</evidence>
<organism evidence="6 7">
    <name type="scientific">Lophiostoma macrostomum CBS 122681</name>
    <dbReference type="NCBI Taxonomy" id="1314788"/>
    <lineage>
        <taxon>Eukaryota</taxon>
        <taxon>Fungi</taxon>
        <taxon>Dikarya</taxon>
        <taxon>Ascomycota</taxon>
        <taxon>Pezizomycotina</taxon>
        <taxon>Dothideomycetes</taxon>
        <taxon>Pleosporomycetidae</taxon>
        <taxon>Pleosporales</taxon>
        <taxon>Lophiostomataceae</taxon>
        <taxon>Lophiostoma</taxon>
    </lineage>
</organism>
<gene>
    <name evidence="6" type="ORF">K491DRAFT_680895</name>
</gene>
<evidence type="ECO:0000256" key="4">
    <source>
        <dbReference type="SAM" id="MobiDB-lite"/>
    </source>
</evidence>
<protein>
    <recommendedName>
        <fullName evidence="5">NADP-dependent oxidoreductase domain-containing protein</fullName>
    </recommendedName>
</protein>
<keyword evidence="3" id="KW-0560">Oxidoreductase</keyword>
<feature type="compositionally biased region" description="Basic and acidic residues" evidence="4">
    <location>
        <begin position="94"/>
        <end position="112"/>
    </location>
</feature>
<dbReference type="InterPro" id="IPR005399">
    <property type="entry name" value="K_chnl_volt-dep_bsu_KCNAB-rel"/>
</dbReference>
<dbReference type="InterPro" id="IPR036812">
    <property type="entry name" value="NAD(P)_OxRdtase_dom_sf"/>
</dbReference>
<dbReference type="PANTHER" id="PTHR43150:SF6">
    <property type="entry name" value="VIC POTASSIUM ION CHANNEL, BETA SUBUNIT (EUROFUNG)"/>
    <property type="match status" value="1"/>
</dbReference>
<dbReference type="OrthoDB" id="1720422at2759"/>
<evidence type="ECO:0000313" key="6">
    <source>
        <dbReference type="EMBL" id="KAF2652964.1"/>
    </source>
</evidence>
<dbReference type="Pfam" id="PF00248">
    <property type="entry name" value="Aldo_ket_red"/>
    <property type="match status" value="1"/>
</dbReference>
<feature type="region of interest" description="Disordered" evidence="4">
    <location>
        <begin position="91"/>
        <end position="112"/>
    </location>
</feature>
<keyword evidence="2" id="KW-0521">NADP</keyword>
<evidence type="ECO:0000259" key="5">
    <source>
        <dbReference type="Pfam" id="PF00248"/>
    </source>
</evidence>
<accession>A0A6A6T349</accession>
<proteinExistence type="inferred from homology"/>
<reference evidence="6" key="1">
    <citation type="journal article" date="2020" name="Stud. Mycol.">
        <title>101 Dothideomycetes genomes: a test case for predicting lifestyles and emergence of pathogens.</title>
        <authorList>
            <person name="Haridas S."/>
            <person name="Albert R."/>
            <person name="Binder M."/>
            <person name="Bloem J."/>
            <person name="Labutti K."/>
            <person name="Salamov A."/>
            <person name="Andreopoulos B."/>
            <person name="Baker S."/>
            <person name="Barry K."/>
            <person name="Bills G."/>
            <person name="Bluhm B."/>
            <person name="Cannon C."/>
            <person name="Castanera R."/>
            <person name="Culley D."/>
            <person name="Daum C."/>
            <person name="Ezra D."/>
            <person name="Gonzalez J."/>
            <person name="Henrissat B."/>
            <person name="Kuo A."/>
            <person name="Liang C."/>
            <person name="Lipzen A."/>
            <person name="Lutzoni F."/>
            <person name="Magnuson J."/>
            <person name="Mondo S."/>
            <person name="Nolan M."/>
            <person name="Ohm R."/>
            <person name="Pangilinan J."/>
            <person name="Park H.-J."/>
            <person name="Ramirez L."/>
            <person name="Alfaro M."/>
            <person name="Sun H."/>
            <person name="Tritt A."/>
            <person name="Yoshinaga Y."/>
            <person name="Zwiers L.-H."/>
            <person name="Turgeon B."/>
            <person name="Goodwin S."/>
            <person name="Spatafora J."/>
            <person name="Crous P."/>
            <person name="Grigoriev I."/>
        </authorList>
    </citation>
    <scope>NUCLEOTIDE SEQUENCE</scope>
    <source>
        <strain evidence="6">CBS 122681</strain>
    </source>
</reference>
<dbReference type="Proteomes" id="UP000799324">
    <property type="component" value="Unassembled WGS sequence"/>
</dbReference>
<dbReference type="PANTHER" id="PTHR43150">
    <property type="entry name" value="HYPERKINETIC, ISOFORM M"/>
    <property type="match status" value="1"/>
</dbReference>
<dbReference type="GO" id="GO:0016491">
    <property type="term" value="F:oxidoreductase activity"/>
    <property type="evidence" value="ECO:0007669"/>
    <property type="project" value="UniProtKB-KW"/>
</dbReference>
<dbReference type="AlphaFoldDB" id="A0A6A6T349"/>
<dbReference type="InterPro" id="IPR023210">
    <property type="entry name" value="NADP_OxRdtase_dom"/>
</dbReference>
<name>A0A6A6T349_9PLEO</name>
<dbReference type="SUPFAM" id="SSF51430">
    <property type="entry name" value="NAD(P)-linked oxidoreductase"/>
    <property type="match status" value="1"/>
</dbReference>
<evidence type="ECO:0000256" key="2">
    <source>
        <dbReference type="ARBA" id="ARBA00022857"/>
    </source>
</evidence>